<feature type="compositionally biased region" description="Polar residues" evidence="1">
    <location>
        <begin position="52"/>
        <end position="61"/>
    </location>
</feature>
<reference evidence="3" key="1">
    <citation type="submission" date="2015-09" db="EMBL/GenBank/DDBJ databases">
        <authorList>
            <consortium name="Pathogen Informatics"/>
        </authorList>
    </citation>
    <scope>NUCLEOTIDE SEQUENCE [LARGE SCALE GENOMIC DNA]</scope>
    <source>
        <strain evidence="3">Lake Konstanz</strain>
    </source>
</reference>
<evidence type="ECO:0000313" key="3">
    <source>
        <dbReference type="Proteomes" id="UP000051952"/>
    </source>
</evidence>
<protein>
    <submittedName>
        <fullName evidence="2">Uncharacterized protein</fullName>
    </submittedName>
</protein>
<dbReference type="VEuPathDB" id="TriTrypDB:BSAL_73620"/>
<evidence type="ECO:0000256" key="1">
    <source>
        <dbReference type="SAM" id="MobiDB-lite"/>
    </source>
</evidence>
<feature type="region of interest" description="Disordered" evidence="1">
    <location>
        <begin position="24"/>
        <end position="95"/>
    </location>
</feature>
<dbReference type="AlphaFoldDB" id="A0A0S4IXY4"/>
<name>A0A0S4IXY4_BODSA</name>
<keyword evidence="3" id="KW-1185">Reference proteome</keyword>
<feature type="compositionally biased region" description="Low complexity" evidence="1">
    <location>
        <begin position="65"/>
        <end position="77"/>
    </location>
</feature>
<feature type="compositionally biased region" description="Polar residues" evidence="1">
    <location>
        <begin position="28"/>
        <end position="43"/>
    </location>
</feature>
<accession>A0A0S4IXY4</accession>
<proteinExistence type="predicted"/>
<dbReference type="Proteomes" id="UP000051952">
    <property type="component" value="Unassembled WGS sequence"/>
</dbReference>
<organism evidence="2 3">
    <name type="scientific">Bodo saltans</name>
    <name type="common">Flagellated protozoan</name>
    <dbReference type="NCBI Taxonomy" id="75058"/>
    <lineage>
        <taxon>Eukaryota</taxon>
        <taxon>Discoba</taxon>
        <taxon>Euglenozoa</taxon>
        <taxon>Kinetoplastea</taxon>
        <taxon>Metakinetoplastina</taxon>
        <taxon>Eubodonida</taxon>
        <taxon>Bodonidae</taxon>
        <taxon>Bodo</taxon>
    </lineage>
</organism>
<dbReference type="EMBL" id="CYKH01000627">
    <property type="protein sequence ID" value="CUG07128.1"/>
    <property type="molecule type" value="Genomic_DNA"/>
</dbReference>
<evidence type="ECO:0000313" key="2">
    <source>
        <dbReference type="EMBL" id="CUG07128.1"/>
    </source>
</evidence>
<sequence length="95" mass="10437">MEVWYTTALQQQGDESGQVAQGLLTRLKPTSNQKNTSTLTNSIEMRDDQHNHSNSATPQQRLRNEAPTAASKAPSSTEEGDAIDVDDVVDVDHEE</sequence>
<feature type="compositionally biased region" description="Acidic residues" evidence="1">
    <location>
        <begin position="78"/>
        <end position="95"/>
    </location>
</feature>
<gene>
    <name evidence="2" type="ORF">BSAL_73620</name>
</gene>